<dbReference type="PROSITE" id="PS00211">
    <property type="entry name" value="ABC_TRANSPORTER_1"/>
    <property type="match status" value="2"/>
</dbReference>
<dbReference type="Pfam" id="PF00005">
    <property type="entry name" value="ABC_tran"/>
    <property type="match status" value="2"/>
</dbReference>
<feature type="transmembrane region" description="Helical" evidence="8">
    <location>
        <begin position="731"/>
        <end position="764"/>
    </location>
</feature>
<dbReference type="PROSITE" id="PS50929">
    <property type="entry name" value="ABC_TM1F"/>
    <property type="match status" value="2"/>
</dbReference>
<feature type="transmembrane region" description="Helical" evidence="8">
    <location>
        <begin position="969"/>
        <end position="987"/>
    </location>
</feature>
<reference evidence="11 12" key="1">
    <citation type="submission" date="2016-05" db="EMBL/GenBank/DDBJ databases">
        <title>Nuclear genome of Blastocystis sp. subtype 1 NandII.</title>
        <authorList>
            <person name="Gentekaki E."/>
            <person name="Curtis B."/>
            <person name="Stairs C."/>
            <person name="Eme L."/>
            <person name="Herman E."/>
            <person name="Klimes V."/>
            <person name="Arias M.C."/>
            <person name="Elias M."/>
            <person name="Hilliou F."/>
            <person name="Klute M."/>
            <person name="Malik S.-B."/>
            <person name="Pightling A."/>
            <person name="Rachubinski R."/>
            <person name="Salas D."/>
            <person name="Schlacht A."/>
            <person name="Suga H."/>
            <person name="Archibald J."/>
            <person name="Ball S.G."/>
            <person name="Clark G."/>
            <person name="Dacks J."/>
            <person name="Van Der Giezen M."/>
            <person name="Tsaousis A."/>
            <person name="Roger A."/>
        </authorList>
    </citation>
    <scope>NUCLEOTIDE SEQUENCE [LARGE SCALE GENOMIC DNA]</scope>
    <source>
        <strain evidence="12">ATCC 50177 / NandII</strain>
    </source>
</reference>
<keyword evidence="4" id="KW-0067">ATP-binding</keyword>
<feature type="domain" description="ABC transmembrane type-1" evidence="10">
    <location>
        <begin position="734"/>
        <end position="1011"/>
    </location>
</feature>
<comment type="subcellular location">
    <subcellularLocation>
        <location evidence="1">Membrane</location>
        <topology evidence="1">Multi-pass membrane protein</topology>
    </subcellularLocation>
</comment>
<dbReference type="SUPFAM" id="SSF90123">
    <property type="entry name" value="ABC transporter transmembrane region"/>
    <property type="match status" value="2"/>
</dbReference>
<feature type="domain" description="ABC transmembrane type-1" evidence="10">
    <location>
        <begin position="57"/>
        <end position="388"/>
    </location>
</feature>
<feature type="transmembrane region" description="Helical" evidence="8">
    <location>
        <begin position="852"/>
        <end position="871"/>
    </location>
</feature>
<feature type="transmembrane region" description="Helical" evidence="8">
    <location>
        <begin position="276"/>
        <end position="302"/>
    </location>
</feature>
<dbReference type="SUPFAM" id="SSF52540">
    <property type="entry name" value="P-loop containing nucleoside triphosphate hydrolases"/>
    <property type="match status" value="2"/>
</dbReference>
<evidence type="ECO:0000256" key="4">
    <source>
        <dbReference type="ARBA" id="ARBA00022840"/>
    </source>
</evidence>
<dbReference type="InterPro" id="IPR017871">
    <property type="entry name" value="ABC_transporter-like_CS"/>
</dbReference>
<comment type="caution">
    <text evidence="11">The sequence shown here is derived from an EMBL/GenBank/DDBJ whole genome shotgun (WGS) entry which is preliminary data.</text>
</comment>
<keyword evidence="12" id="KW-1185">Reference proteome</keyword>
<feature type="transmembrane region" description="Helical" evidence="8">
    <location>
        <begin position="195"/>
        <end position="213"/>
    </location>
</feature>
<dbReference type="EMBL" id="LXWW01000567">
    <property type="protein sequence ID" value="OAO12021.1"/>
    <property type="molecule type" value="Genomic_DNA"/>
</dbReference>
<name>A0A196S6M2_BLAHN</name>
<sequence>MSDKGVELVPTSSTEPSKPDDVKIEAKKEELKSVSVSTLLFSHATKSQIVIMWTGYLCALIAGVTNPLSFVFYGKLVDVMNMEEMESSMLKSVLFWFSFMLFLSSLFIYLERLCLSYFAEHVTRAYRTEYVKKLLNHDVEYIDSVSPGRLGQRFSEQSSSIIGGLGPELGILVRTFGSLLCGVVIGFIYSWQLTLFSIISAPIVMYCGYNFGMKMSLWSQHTMMEHQNADTISEEAFRNIKTVSSLGAENKFMNRYNKIIRECGDFAAQIMKKGGVALGGMAGANQMANAFFFLISSLVVYFQRRDYPTELFNAGCTPVLTESVDICFNHAMNLTAACQSICDRVSSCWFDGDGSCLVGGEATVINFAVLQSFMGLGNAFTSIQSLAKSCMSAAFFLEVIDHKDEMVDTKAMRPASNKGAIEFKDVSFKYKSRDTMILNHLNLTIRENEMIGIVGESGCGKSTILKLLMRLYAPCGGEIDWDGVNVTDLSTHWIREQISYVAQEPVLFSGTIRDNLLYGREGASEAEMVAAAKRVEADSFIRQFPKGYDTYVGELGTSLSGGQKQRIAIARALLRHPRIVVLDEATSALDSQSEEIVQRAIEAIREENKAKGSGLSIVVVAHRLSSIRVCDRIVVMDEGHVVEEGTHEELVAKGGLYVGLYQTQAHGETELATEAKEACSVKKHATSQYEMKEKKEEEEEKEDEIPDEIPEAQMKKYSLYDMLSLVGPNRYLFWVGLIGTVLRFFFPPVFGYCIAMILSMFYYFDLAQFKADSWKVILPVILTAFCTFFGTVINWGLHSTVGEDLIVSIRSKAFSKLIHSPVPFFDEPRHLPAVLTSRLGIDCRRLRDIIDYVSPIIENSLLVIGCLLLCFGPTGNWKLAIPAIILSPFLIAVEYLQALITSIITEKIDNDLTKKSGILTDYLLNIHTIHAYNLEDTLFDEMMDSMRNTDKLTNKRTWRSALGQGLSQLLPSLFMIIVLAVGSVLMVSKEASFEQVFTVMMAVYMCAQFVGINMAYMPNMKLAQKSTNNVFALLNEMNPDDACREVKTEGANGDIVFDKVEFAYPTRPEAPILKGVSFTIPKNASVAFVGHSGCGKSTIISLIQRFYKPAAGTISLNGVEVNQLNLDWYRGLLGVVNQEPVMFSGTIRENLLMGVDRAVSEEELKSVCEQALCMDFISEMPDGFETDLGATGKAVSGGQKQRLALARAILRNPAILLLDEATSALDSENQEKFLEALNDWRKSHPCTVVTVAHRLSTIVDSDIIFMCENGVVVGSGRHEELLKSCPPYADLVRGQMS</sequence>
<evidence type="ECO:0000256" key="3">
    <source>
        <dbReference type="ARBA" id="ARBA00022741"/>
    </source>
</evidence>
<dbReference type="Gene3D" id="1.20.1560.10">
    <property type="entry name" value="ABC transporter type 1, transmembrane domain"/>
    <property type="match status" value="2"/>
</dbReference>
<evidence type="ECO:0000313" key="12">
    <source>
        <dbReference type="Proteomes" id="UP000078348"/>
    </source>
</evidence>
<dbReference type="PANTHER" id="PTHR43394">
    <property type="entry name" value="ATP-DEPENDENT PERMEASE MDL1, MITOCHONDRIAL"/>
    <property type="match status" value="1"/>
</dbReference>
<organism evidence="11 12">
    <name type="scientific">Blastocystis sp. subtype 1 (strain ATCC 50177 / NandII)</name>
    <dbReference type="NCBI Taxonomy" id="478820"/>
    <lineage>
        <taxon>Eukaryota</taxon>
        <taxon>Sar</taxon>
        <taxon>Stramenopiles</taxon>
        <taxon>Bigyra</taxon>
        <taxon>Opalozoa</taxon>
        <taxon>Opalinata</taxon>
        <taxon>Blastocystidae</taxon>
        <taxon>Blastocystis</taxon>
    </lineage>
</organism>
<dbReference type="STRING" id="478820.A0A196S6M2"/>
<dbReference type="InterPro" id="IPR003593">
    <property type="entry name" value="AAA+_ATPase"/>
</dbReference>
<evidence type="ECO:0000256" key="7">
    <source>
        <dbReference type="SAM" id="MobiDB-lite"/>
    </source>
</evidence>
<feature type="transmembrane region" description="Helical" evidence="8">
    <location>
        <begin position="50"/>
        <end position="73"/>
    </location>
</feature>
<evidence type="ECO:0000256" key="6">
    <source>
        <dbReference type="ARBA" id="ARBA00023136"/>
    </source>
</evidence>
<proteinExistence type="predicted"/>
<dbReference type="InterPro" id="IPR003439">
    <property type="entry name" value="ABC_transporter-like_ATP-bd"/>
</dbReference>
<evidence type="ECO:0000259" key="9">
    <source>
        <dbReference type="PROSITE" id="PS50893"/>
    </source>
</evidence>
<dbReference type="OrthoDB" id="6500128at2759"/>
<dbReference type="GO" id="GO:0016887">
    <property type="term" value="F:ATP hydrolysis activity"/>
    <property type="evidence" value="ECO:0007669"/>
    <property type="project" value="InterPro"/>
</dbReference>
<evidence type="ECO:0000256" key="8">
    <source>
        <dbReference type="SAM" id="Phobius"/>
    </source>
</evidence>
<protein>
    <submittedName>
        <fullName evidence="11">ABC transporter, ATM1</fullName>
    </submittedName>
</protein>
<feature type="region of interest" description="Disordered" evidence="7">
    <location>
        <begin position="1"/>
        <end position="20"/>
    </location>
</feature>
<feature type="transmembrane region" description="Helical" evidence="8">
    <location>
        <begin position="883"/>
        <end position="904"/>
    </location>
</feature>
<feature type="domain" description="ABC transporter" evidence="9">
    <location>
        <begin position="421"/>
        <end position="663"/>
    </location>
</feature>
<dbReference type="InterPro" id="IPR036640">
    <property type="entry name" value="ABC1_TM_sf"/>
</dbReference>
<keyword evidence="6 8" id="KW-0472">Membrane</keyword>
<dbReference type="SMART" id="SM00382">
    <property type="entry name" value="AAA"/>
    <property type="match status" value="2"/>
</dbReference>
<dbReference type="CDD" id="cd18578">
    <property type="entry name" value="ABC_6TM_Pgp_ABCB1_D2_like"/>
    <property type="match status" value="1"/>
</dbReference>
<dbReference type="InterPro" id="IPR039421">
    <property type="entry name" value="Type_1_exporter"/>
</dbReference>
<dbReference type="FunFam" id="3.40.50.300:FF:000218">
    <property type="entry name" value="Multidrug ABC transporter ATP-binding protein"/>
    <property type="match status" value="1"/>
</dbReference>
<dbReference type="Proteomes" id="UP000078348">
    <property type="component" value="Unassembled WGS sequence"/>
</dbReference>
<feature type="transmembrane region" description="Helical" evidence="8">
    <location>
        <begin position="171"/>
        <end position="189"/>
    </location>
</feature>
<feature type="transmembrane region" description="Helical" evidence="8">
    <location>
        <begin position="776"/>
        <end position="797"/>
    </location>
</feature>
<dbReference type="PANTHER" id="PTHR43394:SF1">
    <property type="entry name" value="ATP-BINDING CASSETTE SUB-FAMILY B MEMBER 10, MITOCHONDRIAL"/>
    <property type="match status" value="1"/>
</dbReference>
<keyword evidence="3" id="KW-0547">Nucleotide-binding</keyword>
<evidence type="ECO:0000259" key="10">
    <source>
        <dbReference type="PROSITE" id="PS50929"/>
    </source>
</evidence>
<dbReference type="Gene3D" id="3.40.50.300">
    <property type="entry name" value="P-loop containing nucleotide triphosphate hydrolases"/>
    <property type="match status" value="2"/>
</dbReference>
<feature type="transmembrane region" description="Helical" evidence="8">
    <location>
        <begin position="996"/>
        <end position="1016"/>
    </location>
</feature>
<dbReference type="FunFam" id="3.40.50.300:FF:000913">
    <property type="entry name" value="ABC multidrug transporter SitT"/>
    <property type="match status" value="1"/>
</dbReference>
<feature type="transmembrane region" description="Helical" evidence="8">
    <location>
        <begin position="93"/>
        <end position="110"/>
    </location>
</feature>
<gene>
    <name evidence="11" type="ORF">AV274_6296</name>
</gene>
<keyword evidence="2 8" id="KW-0812">Transmembrane</keyword>
<evidence type="ECO:0000256" key="1">
    <source>
        <dbReference type="ARBA" id="ARBA00004141"/>
    </source>
</evidence>
<dbReference type="GO" id="GO:0090374">
    <property type="term" value="P:oligopeptide export from mitochondrion"/>
    <property type="evidence" value="ECO:0007669"/>
    <property type="project" value="TreeGrafter"/>
</dbReference>
<dbReference type="GO" id="GO:0015421">
    <property type="term" value="F:ABC-type oligopeptide transporter activity"/>
    <property type="evidence" value="ECO:0007669"/>
    <property type="project" value="TreeGrafter"/>
</dbReference>
<dbReference type="PROSITE" id="PS50893">
    <property type="entry name" value="ABC_TRANSPORTER_2"/>
    <property type="match status" value="2"/>
</dbReference>
<dbReference type="GO" id="GO:0005524">
    <property type="term" value="F:ATP binding"/>
    <property type="evidence" value="ECO:0007669"/>
    <property type="project" value="UniProtKB-KW"/>
</dbReference>
<feature type="domain" description="ABC transporter" evidence="9">
    <location>
        <begin position="1055"/>
        <end position="1294"/>
    </location>
</feature>
<dbReference type="Pfam" id="PF00664">
    <property type="entry name" value="ABC_membrane"/>
    <property type="match status" value="2"/>
</dbReference>
<dbReference type="InterPro" id="IPR011527">
    <property type="entry name" value="ABC1_TM_dom"/>
</dbReference>
<dbReference type="InterPro" id="IPR027417">
    <property type="entry name" value="P-loop_NTPase"/>
</dbReference>
<dbReference type="GO" id="GO:0005743">
    <property type="term" value="C:mitochondrial inner membrane"/>
    <property type="evidence" value="ECO:0007669"/>
    <property type="project" value="TreeGrafter"/>
</dbReference>
<accession>A0A196S6M2</accession>
<evidence type="ECO:0000256" key="5">
    <source>
        <dbReference type="ARBA" id="ARBA00022989"/>
    </source>
</evidence>
<evidence type="ECO:0000313" key="11">
    <source>
        <dbReference type="EMBL" id="OAO12021.1"/>
    </source>
</evidence>
<evidence type="ECO:0000256" key="2">
    <source>
        <dbReference type="ARBA" id="ARBA00022692"/>
    </source>
</evidence>
<keyword evidence="5 8" id="KW-1133">Transmembrane helix</keyword>